<sequence length="99" mass="11760">MFADYLYNMAMLYGLIFTSAGFVLGLFYNSRKVYRLEDKVLRLKRTIRHLSHKLDQDKEPEVFEQTPQHAPHHEEPRYEQAYGQPMDGKFMAMDMQVAK</sequence>
<dbReference type="EMBL" id="JAAMRF010000002">
    <property type="protein sequence ID" value="MBA1272426.1"/>
    <property type="molecule type" value="Genomic_DNA"/>
</dbReference>
<evidence type="ECO:0000313" key="4">
    <source>
        <dbReference type="Proteomes" id="UP000786387"/>
    </source>
</evidence>
<reference evidence="3 4" key="1">
    <citation type="submission" date="2020-02" db="EMBL/GenBank/DDBJ databases">
        <title>Synteny-based analysis reveals conserved mechanism for high triclosan tolerance in Pseudomonas, as well as instances of horizontal transfer.</title>
        <authorList>
            <person name="Mcfarland A.G."/>
            <person name="Bertucci H.K."/>
            <person name="Litmann E."/>
            <person name="Shen J."/>
            <person name="Huttenhower C."/>
            <person name="Hartmann E.M."/>
        </authorList>
    </citation>
    <scope>NUCLEOTIDE SEQUENCE [LARGE SCALE GENOMIC DNA]</scope>
    <source>
        <strain evidence="3 4">115A1</strain>
    </source>
</reference>
<gene>
    <name evidence="3" type="ORF">G7026_03545</name>
</gene>
<keyword evidence="4" id="KW-1185">Reference proteome</keyword>
<dbReference type="Proteomes" id="UP000786387">
    <property type="component" value="Unassembled WGS sequence"/>
</dbReference>
<protein>
    <recommendedName>
        <fullName evidence="5">LapA family protein</fullName>
    </recommendedName>
</protein>
<keyword evidence="2" id="KW-0812">Transmembrane</keyword>
<evidence type="ECO:0000313" key="3">
    <source>
        <dbReference type="EMBL" id="MBA1272426.1"/>
    </source>
</evidence>
<keyword evidence="2" id="KW-1133">Transmembrane helix</keyword>
<evidence type="ECO:0008006" key="5">
    <source>
        <dbReference type="Google" id="ProtNLM"/>
    </source>
</evidence>
<keyword evidence="2" id="KW-0472">Membrane</keyword>
<evidence type="ECO:0000256" key="2">
    <source>
        <dbReference type="SAM" id="Phobius"/>
    </source>
</evidence>
<organism evidence="3 4">
    <name type="scientific">Stutzerimonas azotifigens</name>
    <dbReference type="NCBI Taxonomy" id="291995"/>
    <lineage>
        <taxon>Bacteria</taxon>
        <taxon>Pseudomonadati</taxon>
        <taxon>Pseudomonadota</taxon>
        <taxon>Gammaproteobacteria</taxon>
        <taxon>Pseudomonadales</taxon>
        <taxon>Pseudomonadaceae</taxon>
        <taxon>Stutzerimonas</taxon>
    </lineage>
</organism>
<proteinExistence type="predicted"/>
<dbReference type="RefSeq" id="WP_181069839.1">
    <property type="nucleotide sequence ID" value="NZ_JAAMRF010000002.1"/>
</dbReference>
<name>A0ABR5YX07_9GAMM</name>
<feature type="transmembrane region" description="Helical" evidence="2">
    <location>
        <begin position="6"/>
        <end position="28"/>
    </location>
</feature>
<evidence type="ECO:0000256" key="1">
    <source>
        <dbReference type="SAM" id="MobiDB-lite"/>
    </source>
</evidence>
<comment type="caution">
    <text evidence="3">The sequence shown here is derived from an EMBL/GenBank/DDBJ whole genome shotgun (WGS) entry which is preliminary data.</text>
</comment>
<accession>A0ABR5YX07</accession>
<feature type="region of interest" description="Disordered" evidence="1">
    <location>
        <begin position="55"/>
        <end position="77"/>
    </location>
</feature>